<evidence type="ECO:0000313" key="3">
    <source>
        <dbReference type="Proteomes" id="UP000680815"/>
    </source>
</evidence>
<accession>A0ABS4APF0</accession>
<evidence type="ECO:0000313" key="2">
    <source>
        <dbReference type="EMBL" id="MBP0463109.1"/>
    </source>
</evidence>
<sequence>MRRLGATFLVLASLLAALPAAAQGDHRRLSQQISARFDEPARVERADRHGAITLIRAEFTTRANSNEQYLLMDRAGTLLMVAAEAERFEGAVRAALAARNPEPGFWPATQALLPAQPDADGGRTFRFAMPVTAMCRACETIGVAEVGLSFDAAGNYRGARLVRVAPLGPGERWDRPRRGG</sequence>
<dbReference type="Proteomes" id="UP000680815">
    <property type="component" value="Unassembled WGS sequence"/>
</dbReference>
<comment type="caution">
    <text evidence="2">The sequence shown here is derived from an EMBL/GenBank/DDBJ whole genome shotgun (WGS) entry which is preliminary data.</text>
</comment>
<reference evidence="2 3" key="1">
    <citation type="submission" date="2021-03" db="EMBL/GenBank/DDBJ databases">
        <authorList>
            <person name="So Y."/>
        </authorList>
    </citation>
    <scope>NUCLEOTIDE SEQUENCE [LARGE SCALE GENOMIC DNA]</scope>
    <source>
        <strain evidence="2 3">PWR1</strain>
    </source>
</reference>
<gene>
    <name evidence="2" type="ORF">J5Y09_04235</name>
</gene>
<dbReference type="RefSeq" id="WP_209350483.1">
    <property type="nucleotide sequence ID" value="NZ_JAGIYZ010000002.1"/>
</dbReference>
<evidence type="ECO:0000256" key="1">
    <source>
        <dbReference type="SAM" id="SignalP"/>
    </source>
</evidence>
<feature type="signal peptide" evidence="1">
    <location>
        <begin position="1"/>
        <end position="22"/>
    </location>
</feature>
<protein>
    <submittedName>
        <fullName evidence="2">Uncharacterized protein</fullName>
    </submittedName>
</protein>
<name>A0ABS4APF0_9PROT</name>
<proteinExistence type="predicted"/>
<keyword evidence="3" id="KW-1185">Reference proteome</keyword>
<feature type="chain" id="PRO_5046036096" evidence="1">
    <location>
        <begin position="23"/>
        <end position="180"/>
    </location>
</feature>
<dbReference type="EMBL" id="JAGIYZ010000002">
    <property type="protein sequence ID" value="MBP0463109.1"/>
    <property type="molecule type" value="Genomic_DNA"/>
</dbReference>
<organism evidence="2 3">
    <name type="scientific">Roseomonas nitratireducens</name>
    <dbReference type="NCBI Taxonomy" id="2820810"/>
    <lineage>
        <taxon>Bacteria</taxon>
        <taxon>Pseudomonadati</taxon>
        <taxon>Pseudomonadota</taxon>
        <taxon>Alphaproteobacteria</taxon>
        <taxon>Acetobacterales</taxon>
        <taxon>Roseomonadaceae</taxon>
        <taxon>Roseomonas</taxon>
    </lineage>
</organism>
<keyword evidence="1" id="KW-0732">Signal</keyword>